<dbReference type="GO" id="GO:0008080">
    <property type="term" value="F:N-acetyltransferase activity"/>
    <property type="evidence" value="ECO:0007669"/>
    <property type="project" value="TreeGrafter"/>
</dbReference>
<protein>
    <submittedName>
        <fullName evidence="1">Alcohol acetyltransferase ATF(A)5</fullName>
        <ecNumber evidence="1">2.3.1.84</ecNumber>
    </submittedName>
</protein>
<accession>A0A8F2EIX7</accession>
<dbReference type="AlphaFoldDB" id="A0A8F2EIX7"/>
<dbReference type="GO" id="GO:0004026">
    <property type="term" value="F:alcohol O-acetyltransferase activity"/>
    <property type="evidence" value="ECO:0007669"/>
    <property type="project" value="UniProtKB-EC"/>
</dbReference>
<keyword evidence="1" id="KW-0808">Transferase</keyword>
<dbReference type="Pfam" id="PF07247">
    <property type="entry name" value="AATase"/>
    <property type="match status" value="1"/>
</dbReference>
<dbReference type="SUPFAM" id="SSF52777">
    <property type="entry name" value="CoA-dependent acyltransferases"/>
    <property type="match status" value="1"/>
</dbReference>
<dbReference type="EC" id="2.3.1.84" evidence="1"/>
<dbReference type="EMBL" id="MW574426">
    <property type="protein sequence ID" value="QWT44792.1"/>
    <property type="molecule type" value="Genomic_DNA"/>
</dbReference>
<proteinExistence type="predicted"/>
<dbReference type="PANTHER" id="PTHR28037:SF1">
    <property type="entry name" value="ALCOHOL O-ACETYLTRANSFERASE 1-RELATED"/>
    <property type="match status" value="1"/>
</dbReference>
<dbReference type="InterPro" id="IPR052058">
    <property type="entry name" value="Alcohol_O-acetyltransferase"/>
</dbReference>
<sequence>MKELTPVQKHYVIRTELEFSTTVSVSATYSKNIFDSTNNTFQELLLKTLRALIYKHEALRIDFHLNKPENTQDQSEDWRIKDLDSIAFGDVIVYLDIGKLDSNPLQHATATTTTVNEDVLRYVHSRDRTIKADQQKPLWRLYVVNDATACFLYNHALADGMSGVIFHDEFQKTYNDIANKKFTIENDIGQGIGFTGDIANQKLYISNKLVIPGLKQYPLTSEADVITQKPGTWFIISTLFGHFVVPYLPTFVQKFINGPDTFKLASLPEKKSSCAHLLINIPPGHLSKLLKACKAKNISVSVWLLSALQFVLKDHFDNLPVHYCIPINLRRLAPINEQEKYKLGLNIAGFFSNFNAIDPQTTMADGQLISSAETGTRELRKSLENNFSDEVQMNGMLNYVPSVSEYTIGEHSTPSDTAFECSNLGLYRPSSKNSDNELIIKDLVFGSGAVVGSSVVSLYLVSTPQGGANLQFVTMESNKEYLSAIKEQFIAVVDTILE</sequence>
<dbReference type="InterPro" id="IPR010828">
    <property type="entry name" value="Atf2/Sli1-like"/>
</dbReference>
<reference evidence="1" key="1">
    <citation type="journal article" date="2021" name="J. Microbiol.">
        <title>Molecular characterization of the Saccharomycopsis fibuligera ATF genes, encoding alcohol acetyltransferase for volatile acetate ester formation.</title>
        <authorList>
            <person name="Moon H.Y."/>
            <person name="Kim H.J."/>
            <person name="Kim K.S."/>
            <person name="Yoo S.J."/>
            <person name="Lee D.W."/>
            <person name="Shin H.J."/>
            <person name="Seo J.A."/>
            <person name="Kang H.A."/>
        </authorList>
    </citation>
    <scope>NUCLEOTIDE SEQUENCE</scope>
</reference>
<dbReference type="PANTHER" id="PTHR28037">
    <property type="entry name" value="ALCOHOL O-ACETYLTRANSFERASE 1-RELATED"/>
    <property type="match status" value="1"/>
</dbReference>
<name>A0A8F2EIX7_SACFI</name>
<dbReference type="Gene3D" id="3.30.559.10">
    <property type="entry name" value="Chloramphenicol acetyltransferase-like domain"/>
    <property type="match status" value="1"/>
</dbReference>
<organism evidence="1">
    <name type="scientific">Saccharomycopsis fibuligera</name>
    <name type="common">Yeast</name>
    <dbReference type="NCBI Taxonomy" id="4944"/>
    <lineage>
        <taxon>Eukaryota</taxon>
        <taxon>Fungi</taxon>
        <taxon>Dikarya</taxon>
        <taxon>Ascomycota</taxon>
        <taxon>Saccharomycotina</taxon>
        <taxon>Saccharomycetes</taxon>
        <taxon>Saccharomycopsidaceae</taxon>
        <taxon>Saccharomycopsis</taxon>
    </lineage>
</organism>
<dbReference type="InterPro" id="IPR023213">
    <property type="entry name" value="CAT-like_dom_sf"/>
</dbReference>
<evidence type="ECO:0000313" key="1">
    <source>
        <dbReference type="EMBL" id="QWT44792.1"/>
    </source>
</evidence>
<keyword evidence="1" id="KW-0012">Acyltransferase</keyword>